<feature type="domain" description="Bbp19-like phage" evidence="2">
    <location>
        <begin position="38"/>
        <end position="97"/>
    </location>
</feature>
<feature type="region of interest" description="Disordered" evidence="1">
    <location>
        <begin position="1"/>
        <end position="27"/>
    </location>
</feature>
<evidence type="ECO:0000256" key="1">
    <source>
        <dbReference type="SAM" id="MobiDB-lite"/>
    </source>
</evidence>
<protein>
    <recommendedName>
        <fullName evidence="2">Bbp19-like phage domain-containing protein</fullName>
    </recommendedName>
</protein>
<evidence type="ECO:0000313" key="3">
    <source>
        <dbReference type="EMBL" id="DAD80975.1"/>
    </source>
</evidence>
<feature type="compositionally biased region" description="Basic and acidic residues" evidence="1">
    <location>
        <begin position="15"/>
        <end position="27"/>
    </location>
</feature>
<dbReference type="EMBL" id="BK014892">
    <property type="protein sequence ID" value="DAD80975.1"/>
    <property type="molecule type" value="Genomic_DNA"/>
</dbReference>
<dbReference type="InterPro" id="IPR057447">
    <property type="entry name" value="Bbp19-like_phage"/>
</dbReference>
<name>A0A8S5MFW9_9CAUD</name>
<dbReference type="Pfam" id="PF25181">
    <property type="entry name" value="Phage_Bbp19"/>
    <property type="match status" value="1"/>
</dbReference>
<organism evidence="3">
    <name type="scientific">Podoviridae sp. ct9P15</name>
    <dbReference type="NCBI Taxonomy" id="2826543"/>
    <lineage>
        <taxon>Viruses</taxon>
        <taxon>Duplodnaviria</taxon>
        <taxon>Heunggongvirae</taxon>
        <taxon>Uroviricota</taxon>
        <taxon>Caudoviricetes</taxon>
    </lineage>
</organism>
<sequence>MPFMMSRDPFNPADIKAEETTRRESTERYMRRVKKSIAYVMDTKEGREAMEIILDATGLYRPSFNTNALSMAYAEGRRSVGLALLNLIDPTSYQEMLRESHERRNNDRG</sequence>
<reference evidence="3" key="1">
    <citation type="journal article" date="2021" name="Proc. Natl. Acad. Sci. U.S.A.">
        <title>A Catalog of Tens of Thousands of Viruses from Human Metagenomes Reveals Hidden Associations with Chronic Diseases.</title>
        <authorList>
            <person name="Tisza M.J."/>
            <person name="Buck C.B."/>
        </authorList>
    </citation>
    <scope>NUCLEOTIDE SEQUENCE</scope>
    <source>
        <strain evidence="3">Ct9P15</strain>
    </source>
</reference>
<evidence type="ECO:0000259" key="2">
    <source>
        <dbReference type="Pfam" id="PF25181"/>
    </source>
</evidence>
<accession>A0A8S5MFW9</accession>
<proteinExistence type="predicted"/>